<sequence>MRGGRSGPRRRIDAFGRSADRPARSATHRLCGTPRDRRLRRGDGRLGQIGRLWGPGPASAAW</sequence>
<evidence type="ECO:0000256" key="1">
    <source>
        <dbReference type="SAM" id="MobiDB-lite"/>
    </source>
</evidence>
<accession>A0A6J4URZ1</accession>
<proteinExistence type="predicted"/>
<feature type="compositionally biased region" description="Basic and acidic residues" evidence="1">
    <location>
        <begin position="10"/>
        <end position="23"/>
    </location>
</feature>
<organism evidence="2">
    <name type="scientific">uncultured Thermomicrobiales bacterium</name>
    <dbReference type="NCBI Taxonomy" id="1645740"/>
    <lineage>
        <taxon>Bacteria</taxon>
        <taxon>Pseudomonadati</taxon>
        <taxon>Thermomicrobiota</taxon>
        <taxon>Thermomicrobia</taxon>
        <taxon>Thermomicrobiales</taxon>
        <taxon>environmental samples</taxon>
    </lineage>
</organism>
<name>A0A6J4URZ1_9BACT</name>
<gene>
    <name evidence="2" type="ORF">AVDCRST_MAG49-2975</name>
</gene>
<protein>
    <submittedName>
        <fullName evidence="2">Uncharacterized protein</fullName>
    </submittedName>
</protein>
<dbReference type="EMBL" id="CADCWG010000146">
    <property type="protein sequence ID" value="CAA9556492.1"/>
    <property type="molecule type" value="Genomic_DNA"/>
</dbReference>
<evidence type="ECO:0000313" key="2">
    <source>
        <dbReference type="EMBL" id="CAA9556492.1"/>
    </source>
</evidence>
<feature type="region of interest" description="Disordered" evidence="1">
    <location>
        <begin position="1"/>
        <end position="62"/>
    </location>
</feature>
<dbReference type="AlphaFoldDB" id="A0A6J4URZ1"/>
<reference evidence="2" key="1">
    <citation type="submission" date="2020-02" db="EMBL/GenBank/DDBJ databases">
        <authorList>
            <person name="Meier V. D."/>
        </authorList>
    </citation>
    <scope>NUCLEOTIDE SEQUENCE</scope>
    <source>
        <strain evidence="2">AVDCRST_MAG49</strain>
    </source>
</reference>